<protein>
    <submittedName>
        <fullName evidence="2">Uncharacterized protein</fullName>
    </submittedName>
</protein>
<gene>
    <name evidence="2" type="ORF">H5410_028263</name>
</gene>
<dbReference type="AlphaFoldDB" id="A0A9J5Z1F3"/>
<organism evidence="2 3">
    <name type="scientific">Solanum commersonii</name>
    <name type="common">Commerson's wild potato</name>
    <name type="synonym">Commerson's nightshade</name>
    <dbReference type="NCBI Taxonomy" id="4109"/>
    <lineage>
        <taxon>Eukaryota</taxon>
        <taxon>Viridiplantae</taxon>
        <taxon>Streptophyta</taxon>
        <taxon>Embryophyta</taxon>
        <taxon>Tracheophyta</taxon>
        <taxon>Spermatophyta</taxon>
        <taxon>Magnoliopsida</taxon>
        <taxon>eudicotyledons</taxon>
        <taxon>Gunneridae</taxon>
        <taxon>Pentapetalae</taxon>
        <taxon>asterids</taxon>
        <taxon>lamiids</taxon>
        <taxon>Solanales</taxon>
        <taxon>Solanaceae</taxon>
        <taxon>Solanoideae</taxon>
        <taxon>Solaneae</taxon>
        <taxon>Solanum</taxon>
    </lineage>
</organism>
<name>A0A9J5Z1F3_SOLCO</name>
<proteinExistence type="predicted"/>
<dbReference type="OrthoDB" id="1939300at2759"/>
<dbReference type="Proteomes" id="UP000824120">
    <property type="component" value="Chromosome 5"/>
</dbReference>
<evidence type="ECO:0000256" key="1">
    <source>
        <dbReference type="SAM" id="MobiDB-lite"/>
    </source>
</evidence>
<dbReference type="EMBL" id="JACXVP010000005">
    <property type="protein sequence ID" value="KAG5606771.1"/>
    <property type="molecule type" value="Genomic_DNA"/>
</dbReference>
<feature type="compositionally biased region" description="Basic and acidic residues" evidence="1">
    <location>
        <begin position="8"/>
        <end position="31"/>
    </location>
</feature>
<keyword evidence="3" id="KW-1185">Reference proteome</keyword>
<comment type="caution">
    <text evidence="2">The sequence shown here is derived from an EMBL/GenBank/DDBJ whole genome shotgun (WGS) entry which is preliminary data.</text>
</comment>
<evidence type="ECO:0000313" key="3">
    <source>
        <dbReference type="Proteomes" id="UP000824120"/>
    </source>
</evidence>
<feature type="region of interest" description="Disordered" evidence="1">
    <location>
        <begin position="1"/>
        <end position="31"/>
    </location>
</feature>
<reference evidence="2 3" key="1">
    <citation type="submission" date="2020-09" db="EMBL/GenBank/DDBJ databases">
        <title>De no assembly of potato wild relative species, Solanum commersonii.</title>
        <authorList>
            <person name="Cho K."/>
        </authorList>
    </citation>
    <scope>NUCLEOTIDE SEQUENCE [LARGE SCALE GENOMIC DNA]</scope>
    <source>
        <strain evidence="2">LZ3.2</strain>
        <tissue evidence="2">Leaf</tissue>
    </source>
</reference>
<sequence>MPARGRPKKEQIKNNSQRKDRAEENQFTKNIEKSGKATITVEDLAMAEDANWPALNMNQSTIRTPIIATHPVGPVMVTPLPLRGMAPKLNVGSNRTIVSVPQQIRGTGSALGIPLYTDECTTQVDIILYAGILVEMDVTRELPGTVKVLDPIG</sequence>
<accession>A0A9J5Z1F3</accession>
<evidence type="ECO:0000313" key="2">
    <source>
        <dbReference type="EMBL" id="KAG5606771.1"/>
    </source>
</evidence>